<organism evidence="1 2">
    <name type="scientific">Vibrio jasicida</name>
    <dbReference type="NCBI Taxonomy" id="766224"/>
    <lineage>
        <taxon>Bacteria</taxon>
        <taxon>Pseudomonadati</taxon>
        <taxon>Pseudomonadota</taxon>
        <taxon>Gammaproteobacteria</taxon>
        <taxon>Vibrionales</taxon>
        <taxon>Vibrionaceae</taxon>
        <taxon>Vibrio</taxon>
    </lineage>
</organism>
<protein>
    <submittedName>
        <fullName evidence="1">Uncharacterized protein</fullName>
    </submittedName>
</protein>
<accession>A0AAU9QFR3</accession>
<sequence>MMKKTLPEFNEAQLLAIDSNAISESNQSTKTEDRCGGATLRWNVSDIKQIKKQMDAETR</sequence>
<evidence type="ECO:0000313" key="1">
    <source>
        <dbReference type="EMBL" id="CAH1572149.1"/>
    </source>
</evidence>
<dbReference type="EMBL" id="CAKMUD010000018">
    <property type="protein sequence ID" value="CAH1572149.1"/>
    <property type="molecule type" value="Genomic_DNA"/>
</dbReference>
<dbReference type="AlphaFoldDB" id="A0AAU9QFR3"/>
<gene>
    <name evidence="1" type="ORF">THF1A12_1140002</name>
</gene>
<reference evidence="1" key="1">
    <citation type="submission" date="2022-01" db="EMBL/GenBank/DDBJ databases">
        <authorList>
            <person name="Lagorce A."/>
        </authorList>
    </citation>
    <scope>NUCLEOTIDE SEQUENCE</scope>
    <source>
        <strain evidence="1">Th15_F1_A12</strain>
    </source>
</reference>
<name>A0AAU9QFR3_9VIBR</name>
<dbReference type="RefSeq" id="WP_409588256.1">
    <property type="nucleotide sequence ID" value="NZ_CAKMTZ010000015.1"/>
</dbReference>
<comment type="caution">
    <text evidence="1">The sequence shown here is derived from an EMBL/GenBank/DDBJ whole genome shotgun (WGS) entry which is preliminary data.</text>
</comment>
<dbReference type="Proteomes" id="UP001295462">
    <property type="component" value="Unassembled WGS sequence"/>
</dbReference>
<evidence type="ECO:0000313" key="2">
    <source>
        <dbReference type="Proteomes" id="UP001295462"/>
    </source>
</evidence>
<proteinExistence type="predicted"/>